<organism evidence="3 4">
    <name type="scientific">Algoriphagus machipongonensis</name>
    <dbReference type="NCBI Taxonomy" id="388413"/>
    <lineage>
        <taxon>Bacteria</taxon>
        <taxon>Pseudomonadati</taxon>
        <taxon>Bacteroidota</taxon>
        <taxon>Cytophagia</taxon>
        <taxon>Cytophagales</taxon>
        <taxon>Cyclobacteriaceae</taxon>
        <taxon>Algoriphagus</taxon>
    </lineage>
</organism>
<comment type="caution">
    <text evidence="3">The sequence shown here is derived from an EMBL/GenBank/DDBJ whole genome shotgun (WGS) entry which is preliminary data.</text>
</comment>
<reference evidence="3 4" key="1">
    <citation type="journal article" date="2011" name="J. Bacteriol.">
        <title>Complete genome sequence of Algoriphagus sp. PR1, bacterial prey of a colony-forming choanoflagellate.</title>
        <authorList>
            <person name="Alegado R.A."/>
            <person name="Ferriera S."/>
            <person name="Nusbaum C."/>
            <person name="Young S.K."/>
            <person name="Zeng Q."/>
            <person name="Imamovic A."/>
            <person name="Fairclough S.R."/>
            <person name="King N."/>
        </authorList>
    </citation>
    <scope>NUCLEOTIDE SEQUENCE [LARGE SCALE GENOMIC DNA]</scope>
    <source>
        <strain evidence="3 4">PR1</strain>
    </source>
</reference>
<dbReference type="AlphaFoldDB" id="A3I1Y0"/>
<dbReference type="STRING" id="388413.ALPR1_09228"/>
<dbReference type="InterPro" id="IPR029044">
    <property type="entry name" value="Nucleotide-diphossugar_trans"/>
</dbReference>
<gene>
    <name evidence="3" type="ORF">ALPR1_09228</name>
</gene>
<keyword evidence="1" id="KW-1133">Transmembrane helix</keyword>
<dbReference type="Proteomes" id="UP000003919">
    <property type="component" value="Unassembled WGS sequence"/>
</dbReference>
<feature type="transmembrane region" description="Helical" evidence="1">
    <location>
        <begin position="230"/>
        <end position="247"/>
    </location>
</feature>
<evidence type="ECO:0000313" key="3">
    <source>
        <dbReference type="EMBL" id="EAZ79796.1"/>
    </source>
</evidence>
<accession>A3I1Y0</accession>
<dbReference type="OrthoDB" id="6307329at2"/>
<dbReference type="RefSeq" id="WP_008200032.1">
    <property type="nucleotide sequence ID" value="NZ_CM001023.1"/>
</dbReference>
<dbReference type="eggNOG" id="COG0463">
    <property type="taxonomic scope" value="Bacteria"/>
</dbReference>
<evidence type="ECO:0000259" key="2">
    <source>
        <dbReference type="Pfam" id="PF00535"/>
    </source>
</evidence>
<dbReference type="PANTHER" id="PTHR22916:SF3">
    <property type="entry name" value="UDP-GLCNAC:BETAGAL BETA-1,3-N-ACETYLGLUCOSAMINYLTRANSFERASE-LIKE PROTEIN 1"/>
    <property type="match status" value="1"/>
</dbReference>
<evidence type="ECO:0000313" key="4">
    <source>
        <dbReference type="Proteomes" id="UP000003919"/>
    </source>
</evidence>
<keyword evidence="1" id="KW-0812">Transmembrane</keyword>
<sequence length="255" mass="29560">MLVSIITPVHNSIEHVEEAIQSILKQTYTNWELILIDDKSSDSSLEVLHAYEEKDSRIHLLKNEKNKGAALTRNRGIEASKGRFIAFLDSDDLWEPTKLETQIAFMLEKGHAFTYTSYLTFRNDNEEVGVLEVPEKVNHNDLLKTCSIGCLTAMYDTEVLGKVYMPIISKRQDYALWLKILKEIPFAYGINTPLAKYRLRSDSISGNKLKAAGYQWKVYREFENLSIFQASYYFIHYSIFGVIKTYFNKMQKQKD</sequence>
<dbReference type="Pfam" id="PF00535">
    <property type="entry name" value="Glycos_transf_2"/>
    <property type="match status" value="1"/>
</dbReference>
<proteinExistence type="predicted"/>
<dbReference type="GO" id="GO:0016758">
    <property type="term" value="F:hexosyltransferase activity"/>
    <property type="evidence" value="ECO:0007669"/>
    <property type="project" value="UniProtKB-ARBA"/>
</dbReference>
<dbReference type="PANTHER" id="PTHR22916">
    <property type="entry name" value="GLYCOSYLTRANSFERASE"/>
    <property type="match status" value="1"/>
</dbReference>
<keyword evidence="3" id="KW-0808">Transferase</keyword>
<keyword evidence="1" id="KW-0472">Membrane</keyword>
<dbReference type="InterPro" id="IPR001173">
    <property type="entry name" value="Glyco_trans_2-like"/>
</dbReference>
<feature type="domain" description="Glycosyltransferase 2-like" evidence="2">
    <location>
        <begin position="4"/>
        <end position="126"/>
    </location>
</feature>
<dbReference type="SUPFAM" id="SSF53448">
    <property type="entry name" value="Nucleotide-diphospho-sugar transferases"/>
    <property type="match status" value="1"/>
</dbReference>
<protein>
    <submittedName>
        <fullName evidence="3">Glycosyl transferase, group 2 family</fullName>
    </submittedName>
</protein>
<dbReference type="CDD" id="cd00761">
    <property type="entry name" value="Glyco_tranf_GTA_type"/>
    <property type="match status" value="1"/>
</dbReference>
<evidence type="ECO:0000256" key="1">
    <source>
        <dbReference type="SAM" id="Phobius"/>
    </source>
</evidence>
<dbReference type="FunFam" id="3.90.550.10:FF:000130">
    <property type="entry name" value="Family 2 glycosyl transferase"/>
    <property type="match status" value="1"/>
</dbReference>
<dbReference type="HOGENOM" id="CLU_025996_0_3_10"/>
<dbReference type="EMBL" id="AAXU02000001">
    <property type="protein sequence ID" value="EAZ79796.1"/>
    <property type="molecule type" value="Genomic_DNA"/>
</dbReference>
<dbReference type="Gene3D" id="3.90.550.10">
    <property type="entry name" value="Spore Coat Polysaccharide Biosynthesis Protein SpsA, Chain A"/>
    <property type="match status" value="1"/>
</dbReference>
<name>A3I1Y0_9BACT</name>
<keyword evidence="4" id="KW-1185">Reference proteome</keyword>